<accession>A0AAW4T6T8</accession>
<proteinExistence type="predicted"/>
<name>A0AAW4T6T8_9BURK</name>
<keyword evidence="1" id="KW-0472">Membrane</keyword>
<dbReference type="EMBL" id="JAIZTC010000002">
    <property type="protein sequence ID" value="MCA8378897.1"/>
    <property type="molecule type" value="Genomic_DNA"/>
</dbReference>
<dbReference type="RefSeq" id="WP_226133449.1">
    <property type="nucleotide sequence ID" value="NZ_JAIZTC010000002.1"/>
</dbReference>
<protein>
    <submittedName>
        <fullName evidence="2">5-formyltetrahydrofolate cyclo-ligase</fullName>
    </submittedName>
</protein>
<dbReference type="Proteomes" id="UP001199070">
    <property type="component" value="Unassembled WGS sequence"/>
</dbReference>
<gene>
    <name evidence="2" type="ORF">LGN22_08365</name>
</gene>
<organism evidence="2 3">
    <name type="scientific">Burkholderia cenocepacia</name>
    <dbReference type="NCBI Taxonomy" id="95486"/>
    <lineage>
        <taxon>Bacteria</taxon>
        <taxon>Pseudomonadati</taxon>
        <taxon>Pseudomonadota</taxon>
        <taxon>Betaproteobacteria</taxon>
        <taxon>Burkholderiales</taxon>
        <taxon>Burkholderiaceae</taxon>
        <taxon>Burkholderia</taxon>
        <taxon>Burkholderia cepacia complex</taxon>
    </lineage>
</organism>
<keyword evidence="1" id="KW-0812">Transmembrane</keyword>
<evidence type="ECO:0000313" key="2">
    <source>
        <dbReference type="EMBL" id="MCA8378897.1"/>
    </source>
</evidence>
<comment type="caution">
    <text evidence="2">The sequence shown here is derived from an EMBL/GenBank/DDBJ whole genome shotgun (WGS) entry which is preliminary data.</text>
</comment>
<keyword evidence="1" id="KW-1133">Transmembrane helix</keyword>
<feature type="transmembrane region" description="Helical" evidence="1">
    <location>
        <begin position="239"/>
        <end position="259"/>
    </location>
</feature>
<evidence type="ECO:0000313" key="3">
    <source>
        <dbReference type="Proteomes" id="UP001199070"/>
    </source>
</evidence>
<reference evidence="2" key="1">
    <citation type="submission" date="2023-08" db="EMBL/GenBank/DDBJ databases">
        <title>A collection of bacterial strains from the Burkholderia cepacia Research Laboratory and Repository.</title>
        <authorList>
            <person name="Lipuma J."/>
            <person name="Spilker T."/>
        </authorList>
    </citation>
    <scope>NUCLEOTIDE SEQUENCE</scope>
    <source>
        <strain evidence="2">AU0862</strain>
    </source>
</reference>
<evidence type="ECO:0000256" key="1">
    <source>
        <dbReference type="SAM" id="Phobius"/>
    </source>
</evidence>
<sequence length="265" mass="29485">MAVRIAFRVSPLEWRTAKPRPRPSACSVRRTLHATFTWFRRITNNTTTTFMKRRTFLALSAVAASGMLASCTDFGPVTNRMMKDPEYRETLSAFLISADGKKLVVIGKQYHYIFDLPPALAVNLTAPYRSRLYTDFDEFETHGDTISGRYVLRLSREDAPPGSELRERALADGFKDQRHQLTESGTISGKRYQPNDVTPSSLPQAFNHEYDVEVIERPSVLGKGAKIALSPITMAADGAIGLLGVALLPFALTAFVVAVKKERSQ</sequence>
<dbReference type="AlphaFoldDB" id="A0AAW4T6T8"/>